<dbReference type="PROSITE" id="PS50987">
    <property type="entry name" value="HTH_ARSR_2"/>
    <property type="match status" value="1"/>
</dbReference>
<dbReference type="CDD" id="cd00090">
    <property type="entry name" value="HTH_ARSR"/>
    <property type="match status" value="1"/>
</dbReference>
<keyword evidence="1" id="KW-0805">Transcription regulation</keyword>
<sequence length="103" mass="11875">MRTPFQPSIDSIKLTSVLHALSDPVRFKIAQCLYNKHELYCATFQVNVAKSTLSHHIKVLRESGVIKVRIDCKQHFYSLRTEDLEALFPGLIKVLFETDTDRI</sequence>
<protein>
    <submittedName>
        <fullName evidence="5">Transcriptional regulator</fullName>
    </submittedName>
</protein>
<evidence type="ECO:0000256" key="1">
    <source>
        <dbReference type="ARBA" id="ARBA00023015"/>
    </source>
</evidence>
<dbReference type="Gene3D" id="1.10.10.10">
    <property type="entry name" value="Winged helix-like DNA-binding domain superfamily/Winged helix DNA-binding domain"/>
    <property type="match status" value="1"/>
</dbReference>
<gene>
    <name evidence="5" type="ORF">EDM56_22155</name>
</gene>
<comment type="caution">
    <text evidence="5">The sequence shown here is derived from an EMBL/GenBank/DDBJ whole genome shotgun (WGS) entry which is preliminary data.</text>
</comment>
<dbReference type="InterPro" id="IPR036388">
    <property type="entry name" value="WH-like_DNA-bd_sf"/>
</dbReference>
<dbReference type="InterPro" id="IPR051081">
    <property type="entry name" value="HTH_MetalResp_TranReg"/>
</dbReference>
<dbReference type="Pfam" id="PF01022">
    <property type="entry name" value="HTH_5"/>
    <property type="match status" value="1"/>
</dbReference>
<dbReference type="SMART" id="SM00418">
    <property type="entry name" value="HTH_ARSR"/>
    <property type="match status" value="1"/>
</dbReference>
<dbReference type="SUPFAM" id="SSF46785">
    <property type="entry name" value="Winged helix' DNA-binding domain"/>
    <property type="match status" value="1"/>
</dbReference>
<dbReference type="PANTHER" id="PTHR33154">
    <property type="entry name" value="TRANSCRIPTIONAL REGULATOR, ARSR FAMILY"/>
    <property type="match status" value="1"/>
</dbReference>
<dbReference type="RefSeq" id="WP_122920104.1">
    <property type="nucleotide sequence ID" value="NZ_RHHQ01000018.1"/>
</dbReference>
<keyword evidence="3" id="KW-0804">Transcription</keyword>
<dbReference type="InterPro" id="IPR001845">
    <property type="entry name" value="HTH_ArsR_DNA-bd_dom"/>
</dbReference>
<dbReference type="Proteomes" id="UP000271031">
    <property type="component" value="Unassembled WGS sequence"/>
</dbReference>
<dbReference type="AlphaFoldDB" id="A0A3M8D5N7"/>
<feature type="domain" description="HTH arsR-type" evidence="4">
    <location>
        <begin position="6"/>
        <end position="99"/>
    </location>
</feature>
<evidence type="ECO:0000313" key="5">
    <source>
        <dbReference type="EMBL" id="RNB83372.1"/>
    </source>
</evidence>
<dbReference type="GO" id="GO:0003677">
    <property type="term" value="F:DNA binding"/>
    <property type="evidence" value="ECO:0007669"/>
    <property type="project" value="UniProtKB-KW"/>
</dbReference>
<dbReference type="InterPro" id="IPR011991">
    <property type="entry name" value="ArsR-like_HTH"/>
</dbReference>
<dbReference type="PANTHER" id="PTHR33154:SF12">
    <property type="entry name" value="TRANSCRIPTIONAL REGULATORY PROTEIN"/>
    <property type="match status" value="1"/>
</dbReference>
<evidence type="ECO:0000259" key="4">
    <source>
        <dbReference type="PROSITE" id="PS50987"/>
    </source>
</evidence>
<name>A0A3M8D5N7_9BACL</name>
<dbReference type="InterPro" id="IPR036390">
    <property type="entry name" value="WH_DNA-bd_sf"/>
</dbReference>
<keyword evidence="6" id="KW-1185">Reference proteome</keyword>
<evidence type="ECO:0000256" key="2">
    <source>
        <dbReference type="ARBA" id="ARBA00023125"/>
    </source>
</evidence>
<accession>A0A3M8D5N7</accession>
<dbReference type="GO" id="GO:0003700">
    <property type="term" value="F:DNA-binding transcription factor activity"/>
    <property type="evidence" value="ECO:0007669"/>
    <property type="project" value="InterPro"/>
</dbReference>
<evidence type="ECO:0000256" key="3">
    <source>
        <dbReference type="ARBA" id="ARBA00023163"/>
    </source>
</evidence>
<dbReference type="OrthoDB" id="9798835at2"/>
<dbReference type="PRINTS" id="PR00778">
    <property type="entry name" value="HTHARSR"/>
</dbReference>
<reference evidence="5 6" key="1">
    <citation type="submission" date="2018-10" db="EMBL/GenBank/DDBJ databases">
        <title>Phylogenomics of Brevibacillus.</title>
        <authorList>
            <person name="Dunlap C."/>
        </authorList>
    </citation>
    <scope>NUCLEOTIDE SEQUENCE [LARGE SCALE GENOMIC DNA]</scope>
    <source>
        <strain evidence="5 6">JCM 15716</strain>
    </source>
</reference>
<proteinExistence type="predicted"/>
<keyword evidence="2" id="KW-0238">DNA-binding</keyword>
<organism evidence="5 6">
    <name type="scientific">Brevibacillus fluminis</name>
    <dbReference type="NCBI Taxonomy" id="511487"/>
    <lineage>
        <taxon>Bacteria</taxon>
        <taxon>Bacillati</taxon>
        <taxon>Bacillota</taxon>
        <taxon>Bacilli</taxon>
        <taxon>Bacillales</taxon>
        <taxon>Paenibacillaceae</taxon>
        <taxon>Brevibacillus</taxon>
    </lineage>
</organism>
<evidence type="ECO:0000313" key="6">
    <source>
        <dbReference type="Proteomes" id="UP000271031"/>
    </source>
</evidence>
<dbReference type="EMBL" id="RHHQ01000018">
    <property type="protein sequence ID" value="RNB83372.1"/>
    <property type="molecule type" value="Genomic_DNA"/>
</dbReference>